<comment type="caution">
    <text evidence="2">The sequence shown here is derived from an EMBL/GenBank/DDBJ whole genome shotgun (WGS) entry which is preliminary data.</text>
</comment>
<sequence length="95" mass="10572">MFLGPLETILGFAGGGFVLVFLRRALRMLGRACFIIGAFNGVDTVEDFHMLSTFRQLEGYQYDPETGGLHPKLERLSAMASNTLDEIRTISIRFG</sequence>
<evidence type="ECO:0000313" key="2">
    <source>
        <dbReference type="EMBL" id="TFY67026.1"/>
    </source>
</evidence>
<protein>
    <submittedName>
        <fullName evidence="2">Uncharacterized protein</fullName>
    </submittedName>
</protein>
<keyword evidence="1" id="KW-0472">Membrane</keyword>
<name>A0A4Y9YWR3_9APHY</name>
<keyword evidence="1" id="KW-1133">Transmembrane helix</keyword>
<evidence type="ECO:0000313" key="3">
    <source>
        <dbReference type="Proteomes" id="UP000298390"/>
    </source>
</evidence>
<feature type="transmembrane region" description="Helical" evidence="1">
    <location>
        <begin position="6"/>
        <end position="22"/>
    </location>
</feature>
<dbReference type="AlphaFoldDB" id="A0A4Y9YWR3"/>
<dbReference type="EMBL" id="SEKV01000065">
    <property type="protein sequence ID" value="TFY67026.1"/>
    <property type="molecule type" value="Genomic_DNA"/>
</dbReference>
<dbReference type="STRING" id="34475.A0A4Y9YWR3"/>
<gene>
    <name evidence="2" type="ORF">EVJ58_g1882</name>
</gene>
<reference evidence="2 3" key="1">
    <citation type="submission" date="2019-01" db="EMBL/GenBank/DDBJ databases">
        <title>Genome sequencing of the rare red list fungi Fomitopsis rosea.</title>
        <authorList>
            <person name="Buettner E."/>
            <person name="Kellner H."/>
        </authorList>
    </citation>
    <scope>NUCLEOTIDE SEQUENCE [LARGE SCALE GENOMIC DNA]</scope>
    <source>
        <strain evidence="2 3">DSM 105464</strain>
    </source>
</reference>
<keyword evidence="1" id="KW-0812">Transmembrane</keyword>
<accession>A0A4Y9YWR3</accession>
<proteinExistence type="predicted"/>
<dbReference type="Proteomes" id="UP000298390">
    <property type="component" value="Unassembled WGS sequence"/>
</dbReference>
<organism evidence="2 3">
    <name type="scientific">Rhodofomes roseus</name>
    <dbReference type="NCBI Taxonomy" id="34475"/>
    <lineage>
        <taxon>Eukaryota</taxon>
        <taxon>Fungi</taxon>
        <taxon>Dikarya</taxon>
        <taxon>Basidiomycota</taxon>
        <taxon>Agaricomycotina</taxon>
        <taxon>Agaricomycetes</taxon>
        <taxon>Polyporales</taxon>
        <taxon>Rhodofomes</taxon>
    </lineage>
</organism>
<evidence type="ECO:0000256" key="1">
    <source>
        <dbReference type="SAM" id="Phobius"/>
    </source>
</evidence>